<dbReference type="InterPro" id="IPR001245">
    <property type="entry name" value="Ser-Thr/Tyr_kinase_cat_dom"/>
</dbReference>
<dbReference type="SUPFAM" id="SSF57302">
    <property type="entry name" value="Snake toxin-like"/>
    <property type="match status" value="1"/>
</dbReference>
<evidence type="ECO:0000256" key="14">
    <source>
        <dbReference type="ARBA" id="ARBA00022777"/>
    </source>
</evidence>
<dbReference type="InterPro" id="IPR017441">
    <property type="entry name" value="Protein_kinase_ATP_BS"/>
</dbReference>
<evidence type="ECO:0000256" key="12">
    <source>
        <dbReference type="ARBA" id="ARBA00022729"/>
    </source>
</evidence>
<evidence type="ECO:0000256" key="6">
    <source>
        <dbReference type="ARBA" id="ARBA00022553"/>
    </source>
</evidence>
<feature type="disulfide bond" evidence="28">
    <location>
        <begin position="52"/>
        <end position="58"/>
    </location>
</feature>
<dbReference type="GO" id="GO:0005524">
    <property type="term" value="F:ATP binding"/>
    <property type="evidence" value="ECO:0007669"/>
    <property type="project" value="UniProtKB-UniRule"/>
</dbReference>
<feature type="disulfide bond" evidence="28">
    <location>
        <begin position="68"/>
        <end position="92"/>
    </location>
</feature>
<keyword evidence="22" id="KW-0325">Glycoprotein</keyword>
<dbReference type="STRING" id="42514.ENSPNAP00000004849"/>
<feature type="domain" description="Protein kinase" evidence="32">
    <location>
        <begin position="226"/>
        <end position="534"/>
    </location>
</feature>
<keyword evidence="14 30" id="KW-0418">Kinase</keyword>
<dbReference type="InterPro" id="IPR000333">
    <property type="entry name" value="TGFB_receptor"/>
</dbReference>
<comment type="catalytic activity">
    <reaction evidence="25 30">
        <text>L-threonyl-[receptor-protein] + ATP = O-phospho-L-threonyl-[receptor-protein] + ADP + H(+)</text>
        <dbReference type="Rhea" id="RHEA:44880"/>
        <dbReference type="Rhea" id="RHEA-COMP:11024"/>
        <dbReference type="Rhea" id="RHEA-COMP:11025"/>
        <dbReference type="ChEBI" id="CHEBI:15378"/>
        <dbReference type="ChEBI" id="CHEBI:30013"/>
        <dbReference type="ChEBI" id="CHEBI:30616"/>
        <dbReference type="ChEBI" id="CHEBI:61977"/>
        <dbReference type="ChEBI" id="CHEBI:456216"/>
        <dbReference type="EC" id="2.7.11.30"/>
    </reaction>
</comment>
<dbReference type="FunFam" id="1.10.510.10:FF:000260">
    <property type="entry name" value="TGF-beta receptor type-2"/>
    <property type="match status" value="1"/>
</dbReference>
<evidence type="ECO:0000256" key="21">
    <source>
        <dbReference type="ARBA" id="ARBA00023170"/>
    </source>
</evidence>
<feature type="binding site" evidence="27 29">
    <location>
        <position position="265"/>
    </location>
    <ligand>
        <name>ATP</name>
        <dbReference type="ChEBI" id="CHEBI:30616"/>
    </ligand>
</feature>
<evidence type="ECO:0000256" key="31">
    <source>
        <dbReference type="SAM" id="SignalP"/>
    </source>
</evidence>
<keyword evidence="23 30" id="KW-0464">Manganese</keyword>
<keyword evidence="9 30" id="KW-0812">Transmembrane</keyword>
<keyword evidence="8 30" id="KW-0808">Transferase</keyword>
<dbReference type="AlphaFoldDB" id="A0A3B4C2N3"/>
<evidence type="ECO:0000256" key="4">
    <source>
        <dbReference type="ARBA" id="ARBA00022475"/>
    </source>
</evidence>
<evidence type="ECO:0000256" key="25">
    <source>
        <dbReference type="ARBA" id="ARBA00048773"/>
    </source>
</evidence>
<evidence type="ECO:0000256" key="8">
    <source>
        <dbReference type="ARBA" id="ARBA00022679"/>
    </source>
</evidence>
<dbReference type="InterPro" id="IPR008271">
    <property type="entry name" value="Ser/Thr_kinase_AS"/>
</dbReference>
<dbReference type="GO" id="GO:0009653">
    <property type="term" value="P:anatomical structure morphogenesis"/>
    <property type="evidence" value="ECO:0007669"/>
    <property type="project" value="UniProtKB-ARBA"/>
</dbReference>
<keyword evidence="10" id="KW-0053">Apoptosis</keyword>
<sequence>MEQLRFSLSWCVTVAILFSVPPPSAPGANIPTPLPFKLNALCKFCDVLPSSCNATGICSSECDITSICAYRDEVCVSVWHIDGENRTVETVCHDPSLPFHGVMLDDYNNTDCLMKQYKGLGPDYYMCSCKEEECNDKLIFTAPRPKGPEIPIILISLLPLLILAVLIISFLYFRLQHQQHLKTGAKSMCPSHDFCDTHAIMNDVDHHESSSAHANSLNHNMELLPIQLDGVVGKGRFAEVYRARLKQKPTSASGANGPFQTVAVKIFPCEEYASWNSEKEIFSDAELRHENVLHFLTAEQRRAEGQYWLITAYHDKGNLQEYLRNHLLSWEQLHKLGGSLARGVAHLHSERTPCGRPKVAIAHRDLKSSNVLVKDDLTCCLCDFGLSLRLDSSMSIDELANSGQVGTARYMAPEVLESRINLENIESFKQTDVYSMALVLWEMTSRCTAIGEVKEYELPFGKLREHPCVDSMKDSVIRDRERPEIPSSWFKHLGIKLMCATIDESWDQDPEARLTAHCVLERLNALQDLDHKQLSQSPEQKVQNV</sequence>
<feature type="signal peptide" evidence="31">
    <location>
        <begin position="1"/>
        <end position="27"/>
    </location>
</feature>
<evidence type="ECO:0000313" key="34">
    <source>
        <dbReference type="Proteomes" id="UP001501920"/>
    </source>
</evidence>
<dbReference type="GO" id="GO:0005886">
    <property type="term" value="C:plasma membrane"/>
    <property type="evidence" value="ECO:0007669"/>
    <property type="project" value="UniProtKB-SubCell"/>
</dbReference>
<keyword evidence="15" id="KW-0221">Differentiation</keyword>
<feature type="active site" description="Proton acceptor" evidence="26">
    <location>
        <position position="365"/>
    </location>
</feature>
<comment type="similarity">
    <text evidence="3 30">Belongs to the protein kinase superfamily. TKL Ser/Thr protein kinase family. TGFB receptor subfamily.</text>
</comment>
<evidence type="ECO:0000256" key="30">
    <source>
        <dbReference type="RuleBase" id="RU361271"/>
    </source>
</evidence>
<dbReference type="Gene3D" id="1.10.510.10">
    <property type="entry name" value="Transferase(Phosphotransferase) domain 1"/>
    <property type="match status" value="1"/>
</dbReference>
<evidence type="ECO:0000256" key="26">
    <source>
        <dbReference type="PIRSR" id="PIRSR037393-1"/>
    </source>
</evidence>
<dbReference type="InterPro" id="IPR011009">
    <property type="entry name" value="Kinase-like_dom_sf"/>
</dbReference>
<dbReference type="Pfam" id="PF07714">
    <property type="entry name" value="PK_Tyr_Ser-Thr"/>
    <property type="match status" value="1"/>
</dbReference>
<keyword evidence="34" id="KW-1185">Reference proteome</keyword>
<evidence type="ECO:0000256" key="24">
    <source>
        <dbReference type="ARBA" id="ARBA00047681"/>
    </source>
</evidence>
<keyword evidence="17 30" id="KW-0460">Magnesium</keyword>
<evidence type="ECO:0000256" key="7">
    <source>
        <dbReference type="ARBA" id="ARBA00022604"/>
    </source>
</evidence>
<keyword evidence="21 30" id="KW-0675">Receptor</keyword>
<evidence type="ECO:0000256" key="27">
    <source>
        <dbReference type="PIRSR" id="PIRSR037393-2"/>
    </source>
</evidence>
<keyword evidence="16 27" id="KW-0067">ATP-binding</keyword>
<dbReference type="FunFam" id="2.10.60.10:FF:000009">
    <property type="entry name" value="TGF-beta receptor type-2"/>
    <property type="match status" value="1"/>
</dbReference>
<evidence type="ECO:0000256" key="2">
    <source>
        <dbReference type="ARBA" id="ARBA00004285"/>
    </source>
</evidence>
<dbReference type="GO" id="GO:0051239">
    <property type="term" value="P:regulation of multicellular organismal process"/>
    <property type="evidence" value="ECO:0007669"/>
    <property type="project" value="UniProtKB-ARBA"/>
</dbReference>
<dbReference type="PIRSF" id="PIRSF037393">
    <property type="entry name" value="TGFRII"/>
    <property type="match status" value="1"/>
</dbReference>
<dbReference type="CDD" id="cd23538">
    <property type="entry name" value="TFP_LU_ECD_TGFR2"/>
    <property type="match status" value="1"/>
</dbReference>
<protein>
    <recommendedName>
        <fullName evidence="30">Serine/threonine-protein kinase receptor</fullName>
        <ecNumber evidence="30">2.7.11.30</ecNumber>
    </recommendedName>
</protein>
<feature type="disulfide bond" evidence="28">
    <location>
        <begin position="42"/>
        <end position="75"/>
    </location>
</feature>
<dbReference type="SUPFAM" id="SSF56112">
    <property type="entry name" value="Protein kinase-like (PK-like)"/>
    <property type="match status" value="1"/>
</dbReference>
<keyword evidence="4" id="KW-1003">Cell membrane</keyword>
<evidence type="ECO:0000256" key="1">
    <source>
        <dbReference type="ARBA" id="ARBA00004251"/>
    </source>
</evidence>
<feature type="transmembrane region" description="Helical" evidence="30">
    <location>
        <begin position="150"/>
        <end position="173"/>
    </location>
</feature>
<dbReference type="GeneTree" id="ENSGT00940000157527"/>
<dbReference type="Proteomes" id="UP001501920">
    <property type="component" value="Chromosome 11"/>
</dbReference>
<evidence type="ECO:0000256" key="11">
    <source>
        <dbReference type="ARBA" id="ARBA00022723"/>
    </source>
</evidence>
<name>A0A3B4C2N3_PYGNA</name>
<evidence type="ECO:0000256" key="16">
    <source>
        <dbReference type="ARBA" id="ARBA00022840"/>
    </source>
</evidence>
<keyword evidence="6" id="KW-0597">Phosphoprotein</keyword>
<evidence type="ECO:0000256" key="3">
    <source>
        <dbReference type="ARBA" id="ARBA00009605"/>
    </source>
</evidence>
<keyword evidence="20 28" id="KW-1015">Disulfide bond</keyword>
<dbReference type="GO" id="GO:0006915">
    <property type="term" value="P:apoptotic process"/>
    <property type="evidence" value="ECO:0007669"/>
    <property type="project" value="UniProtKB-KW"/>
</dbReference>
<dbReference type="GO" id="GO:0045121">
    <property type="term" value="C:membrane raft"/>
    <property type="evidence" value="ECO:0007669"/>
    <property type="project" value="UniProtKB-SubCell"/>
</dbReference>
<evidence type="ECO:0000259" key="32">
    <source>
        <dbReference type="PROSITE" id="PS50011"/>
    </source>
</evidence>
<evidence type="ECO:0000256" key="18">
    <source>
        <dbReference type="ARBA" id="ARBA00022989"/>
    </source>
</evidence>
<reference evidence="33" key="3">
    <citation type="submission" date="2025-09" db="UniProtKB">
        <authorList>
            <consortium name="Ensembl"/>
        </authorList>
    </citation>
    <scope>IDENTIFICATION</scope>
</reference>
<reference evidence="33" key="2">
    <citation type="submission" date="2025-08" db="UniProtKB">
        <authorList>
            <consortium name="Ensembl"/>
        </authorList>
    </citation>
    <scope>IDENTIFICATION</scope>
</reference>
<dbReference type="GO" id="GO:0071363">
    <property type="term" value="P:cellular response to growth factor stimulus"/>
    <property type="evidence" value="ECO:0007669"/>
    <property type="project" value="TreeGrafter"/>
</dbReference>
<dbReference type="PROSITE" id="PS00108">
    <property type="entry name" value="PROTEIN_KINASE_ST"/>
    <property type="match status" value="1"/>
</dbReference>
<dbReference type="InterPro" id="IPR045860">
    <property type="entry name" value="Snake_toxin-like_sf"/>
</dbReference>
<dbReference type="SMART" id="SM00220">
    <property type="entry name" value="S_TKc"/>
    <property type="match status" value="1"/>
</dbReference>
<feature type="disulfide bond" evidence="28">
    <location>
        <begin position="112"/>
        <end position="127"/>
    </location>
</feature>
<keyword evidence="7" id="KW-0341">Growth regulation</keyword>
<keyword evidence="19 30" id="KW-0472">Membrane</keyword>
<keyword evidence="12 31" id="KW-0732">Signal</keyword>
<evidence type="ECO:0000256" key="20">
    <source>
        <dbReference type="ARBA" id="ARBA00023157"/>
    </source>
</evidence>
<dbReference type="Gene3D" id="3.30.200.20">
    <property type="entry name" value="Phosphorylase Kinase, domain 1"/>
    <property type="match status" value="1"/>
</dbReference>
<dbReference type="GO" id="GO:0005026">
    <property type="term" value="F:transforming growth factor beta receptor activity, type II"/>
    <property type="evidence" value="ECO:0007669"/>
    <property type="project" value="InterPro"/>
</dbReference>
<organism evidence="33 34">
    <name type="scientific">Pygocentrus nattereri</name>
    <name type="common">Red-bellied piranha</name>
    <dbReference type="NCBI Taxonomy" id="42514"/>
    <lineage>
        <taxon>Eukaryota</taxon>
        <taxon>Metazoa</taxon>
        <taxon>Chordata</taxon>
        <taxon>Craniata</taxon>
        <taxon>Vertebrata</taxon>
        <taxon>Euteleostomi</taxon>
        <taxon>Actinopterygii</taxon>
        <taxon>Neopterygii</taxon>
        <taxon>Teleostei</taxon>
        <taxon>Ostariophysi</taxon>
        <taxon>Characiformes</taxon>
        <taxon>Characoidei</taxon>
        <taxon>Pygocentrus</taxon>
    </lineage>
</organism>
<dbReference type="CDD" id="cd14055">
    <property type="entry name" value="STKc_TGFbR2_like"/>
    <property type="match status" value="1"/>
</dbReference>
<dbReference type="PROSITE" id="PS50011">
    <property type="entry name" value="PROTEIN_KINASE_DOM"/>
    <property type="match status" value="1"/>
</dbReference>
<keyword evidence="5 30" id="KW-0723">Serine/threonine-protein kinase</keyword>
<evidence type="ECO:0000256" key="29">
    <source>
        <dbReference type="PROSITE-ProRule" id="PRU10141"/>
    </source>
</evidence>
<evidence type="ECO:0000256" key="13">
    <source>
        <dbReference type="ARBA" id="ARBA00022741"/>
    </source>
</evidence>
<evidence type="ECO:0000256" key="22">
    <source>
        <dbReference type="ARBA" id="ARBA00023180"/>
    </source>
</evidence>
<evidence type="ECO:0000256" key="17">
    <source>
        <dbReference type="ARBA" id="ARBA00022842"/>
    </source>
</evidence>
<evidence type="ECO:0000256" key="9">
    <source>
        <dbReference type="ARBA" id="ARBA00022692"/>
    </source>
</evidence>
<evidence type="ECO:0000256" key="28">
    <source>
        <dbReference type="PIRSR" id="PIRSR037393-3"/>
    </source>
</evidence>
<dbReference type="GO" id="GO:0043235">
    <property type="term" value="C:receptor complex"/>
    <property type="evidence" value="ECO:0007669"/>
    <property type="project" value="InterPro"/>
</dbReference>
<dbReference type="PROSITE" id="PS00107">
    <property type="entry name" value="PROTEIN_KINASE_ATP"/>
    <property type="match status" value="1"/>
</dbReference>
<dbReference type="Ensembl" id="ENSPNAT00000006326.2">
    <property type="protein sequence ID" value="ENSPNAP00000004849.1"/>
    <property type="gene ID" value="ENSPNAG00000001599.2"/>
</dbReference>
<evidence type="ECO:0000256" key="19">
    <source>
        <dbReference type="ARBA" id="ARBA00023136"/>
    </source>
</evidence>
<dbReference type="EC" id="2.7.11.30" evidence="30"/>
<dbReference type="PANTHER" id="PTHR23255:SF55">
    <property type="entry name" value="TGF-BETA RECEPTOR TYPE-2"/>
    <property type="match status" value="1"/>
</dbReference>
<evidence type="ECO:0000313" key="33">
    <source>
        <dbReference type="Ensembl" id="ENSPNAP00000004849.1"/>
    </source>
</evidence>
<dbReference type="GO" id="GO:0046872">
    <property type="term" value="F:metal ion binding"/>
    <property type="evidence" value="ECO:0007669"/>
    <property type="project" value="UniProtKB-KW"/>
</dbReference>
<comment type="catalytic activity">
    <reaction evidence="24">
        <text>L-seryl-[receptor-protein] + ATP = O-phospho-L-seryl-[receptor-protein] + ADP + H(+)</text>
        <dbReference type="Rhea" id="RHEA:18673"/>
        <dbReference type="Rhea" id="RHEA-COMP:11022"/>
        <dbReference type="Rhea" id="RHEA-COMP:11023"/>
        <dbReference type="ChEBI" id="CHEBI:15378"/>
        <dbReference type="ChEBI" id="CHEBI:29999"/>
        <dbReference type="ChEBI" id="CHEBI:30616"/>
        <dbReference type="ChEBI" id="CHEBI:83421"/>
        <dbReference type="ChEBI" id="CHEBI:456216"/>
        <dbReference type="EC" id="2.7.11.30"/>
    </reaction>
</comment>
<accession>A0A3B4C2N3</accession>
<feature type="disulfide bond" evidence="28">
    <location>
        <begin position="45"/>
        <end position="62"/>
    </location>
</feature>
<dbReference type="RefSeq" id="XP_017539917.1">
    <property type="nucleotide sequence ID" value="XM_017684428.1"/>
</dbReference>
<comment type="subcellular location">
    <subcellularLocation>
        <location evidence="1">Cell membrane</location>
        <topology evidence="1">Single-pass type I membrane protein</topology>
    </subcellularLocation>
    <subcellularLocation>
        <location evidence="2">Membrane raft</location>
    </subcellularLocation>
    <subcellularLocation>
        <location evidence="30">Membrane</location>
        <topology evidence="30">Single-pass type I membrane protein</topology>
    </subcellularLocation>
</comment>
<proteinExistence type="inferred from homology"/>
<dbReference type="PRINTS" id="PR00653">
    <property type="entry name" value="ACTIVIN2R"/>
</dbReference>
<feature type="chain" id="PRO_5017261335" description="Serine/threonine-protein kinase receptor" evidence="31">
    <location>
        <begin position="28"/>
        <end position="545"/>
    </location>
</feature>
<dbReference type="InterPro" id="IPR017194">
    <property type="entry name" value="Transform_growth_fac-b_typ-2"/>
</dbReference>
<reference evidence="33 34" key="1">
    <citation type="submission" date="2020-10" db="EMBL/GenBank/DDBJ databases">
        <title>Pygocentrus nattereri (red-bellied piranha) genome, fPygNat1, primary haplotype.</title>
        <authorList>
            <person name="Myers G."/>
            <person name="Meyer A."/>
            <person name="Karagic N."/>
            <person name="Pippel M."/>
            <person name="Winkler S."/>
            <person name="Tracey A."/>
            <person name="Wood J."/>
            <person name="Formenti G."/>
            <person name="Howe K."/>
            <person name="Fedrigo O."/>
            <person name="Jarvis E.D."/>
        </authorList>
    </citation>
    <scope>NUCLEOTIDE SEQUENCE [LARGE SCALE GENOMIC DNA]</scope>
</reference>
<dbReference type="FunFam" id="3.30.200.20:FF:000213">
    <property type="entry name" value="TGF-beta receptor type-2"/>
    <property type="match status" value="1"/>
</dbReference>
<evidence type="ECO:0000256" key="23">
    <source>
        <dbReference type="ARBA" id="ARBA00023211"/>
    </source>
</evidence>
<dbReference type="GeneID" id="108412425"/>
<keyword evidence="11 30" id="KW-0479">Metal-binding</keyword>
<dbReference type="GO" id="GO:0007507">
    <property type="term" value="P:heart development"/>
    <property type="evidence" value="ECO:0007669"/>
    <property type="project" value="TreeGrafter"/>
</dbReference>
<dbReference type="InterPro" id="IPR000719">
    <property type="entry name" value="Prot_kinase_dom"/>
</dbReference>
<dbReference type="OrthoDB" id="547665at2759"/>
<evidence type="ECO:0000256" key="10">
    <source>
        <dbReference type="ARBA" id="ARBA00022703"/>
    </source>
</evidence>
<dbReference type="OMA" id="ANCKSNQ"/>
<feature type="disulfide bond" evidence="28">
    <location>
        <begin position="129"/>
        <end position="134"/>
    </location>
</feature>
<evidence type="ECO:0000256" key="5">
    <source>
        <dbReference type="ARBA" id="ARBA00022527"/>
    </source>
</evidence>
<dbReference type="GO" id="GO:0030154">
    <property type="term" value="P:cell differentiation"/>
    <property type="evidence" value="ECO:0007669"/>
    <property type="project" value="UniProtKB-KW"/>
</dbReference>
<dbReference type="Gene3D" id="2.10.60.10">
    <property type="entry name" value="CD59"/>
    <property type="match status" value="1"/>
</dbReference>
<keyword evidence="18 30" id="KW-1133">Transmembrane helix</keyword>
<keyword evidence="13 27" id="KW-0547">Nucleotide-binding</keyword>
<dbReference type="PANTHER" id="PTHR23255">
    <property type="entry name" value="TRANSFORMING GROWTH FACTOR-BETA RECEPTOR TYPE I AND II"/>
    <property type="match status" value="1"/>
</dbReference>
<dbReference type="Pfam" id="PF08917">
    <property type="entry name" value="ecTbetaR2"/>
    <property type="match status" value="1"/>
</dbReference>
<comment type="cofactor">
    <cofactor evidence="30">
        <name>Mg(2+)</name>
        <dbReference type="ChEBI" id="CHEBI:18420"/>
    </cofactor>
    <cofactor evidence="30">
        <name>Mn(2+)</name>
        <dbReference type="ChEBI" id="CHEBI:29035"/>
    </cofactor>
</comment>
<feature type="binding site" evidence="27">
    <location>
        <begin position="232"/>
        <end position="240"/>
    </location>
    <ligand>
        <name>ATP</name>
        <dbReference type="ChEBI" id="CHEBI:30616"/>
    </ligand>
</feature>
<dbReference type="InterPro" id="IPR015013">
    <property type="entry name" value="Transforming_GF_b_rcpt_2_ecto"/>
</dbReference>
<dbReference type="GO" id="GO:0035295">
    <property type="term" value="P:tube development"/>
    <property type="evidence" value="ECO:0007669"/>
    <property type="project" value="UniProtKB-ARBA"/>
</dbReference>
<evidence type="ECO:0000256" key="15">
    <source>
        <dbReference type="ARBA" id="ARBA00022782"/>
    </source>
</evidence>
<dbReference type="GO" id="GO:0051094">
    <property type="term" value="P:positive regulation of developmental process"/>
    <property type="evidence" value="ECO:0007669"/>
    <property type="project" value="UniProtKB-ARBA"/>
</dbReference>